<feature type="domain" description="TASOR pseudo-PARP" evidence="3">
    <location>
        <begin position="111"/>
        <end position="255"/>
    </location>
</feature>
<dbReference type="GO" id="GO:0005654">
    <property type="term" value="C:nucleoplasm"/>
    <property type="evidence" value="ECO:0007669"/>
    <property type="project" value="TreeGrafter"/>
</dbReference>
<dbReference type="GO" id="GO:0097355">
    <property type="term" value="P:protein localization to heterochromatin"/>
    <property type="evidence" value="ECO:0007669"/>
    <property type="project" value="TreeGrafter"/>
</dbReference>
<reference evidence="6" key="2">
    <citation type="submission" date="2025-09" db="UniProtKB">
        <authorList>
            <consortium name="Ensembl"/>
        </authorList>
    </citation>
    <scope>IDENTIFICATION</scope>
</reference>
<feature type="region of interest" description="Disordered" evidence="2">
    <location>
        <begin position="1258"/>
        <end position="1277"/>
    </location>
</feature>
<proteinExistence type="inferred from homology"/>
<dbReference type="InterPro" id="IPR056242">
    <property type="entry name" value="PIN_TASOR"/>
</dbReference>
<feature type="region of interest" description="Disordered" evidence="2">
    <location>
        <begin position="887"/>
        <end position="983"/>
    </location>
</feature>
<evidence type="ECO:0000256" key="2">
    <source>
        <dbReference type="SAM" id="MobiDB-lite"/>
    </source>
</evidence>
<feature type="compositionally biased region" description="Polar residues" evidence="2">
    <location>
        <begin position="599"/>
        <end position="609"/>
    </location>
</feature>
<dbReference type="Pfam" id="PF12509">
    <property type="entry name" value="DUF3715"/>
    <property type="match status" value="1"/>
</dbReference>
<dbReference type="GO" id="GO:0045814">
    <property type="term" value="P:negative regulation of gene expression, epigenetic"/>
    <property type="evidence" value="ECO:0007669"/>
    <property type="project" value="InterPro"/>
</dbReference>
<comment type="similarity">
    <text evidence="1">Belongs to the TASOR family.</text>
</comment>
<evidence type="ECO:0000256" key="1">
    <source>
        <dbReference type="ARBA" id="ARBA00008058"/>
    </source>
</evidence>
<reference evidence="6" key="1">
    <citation type="submission" date="2025-08" db="UniProtKB">
        <authorList>
            <consortium name="Ensembl"/>
        </authorList>
    </citation>
    <scope>IDENTIFICATION</scope>
</reference>
<dbReference type="Pfam" id="PF24630">
    <property type="entry name" value="PIN_TASOR"/>
    <property type="match status" value="1"/>
</dbReference>
<evidence type="ECO:0000259" key="5">
    <source>
        <dbReference type="Pfam" id="PF24630"/>
    </source>
</evidence>
<dbReference type="Proteomes" id="UP000694383">
    <property type="component" value="Unplaced"/>
</dbReference>
<organism evidence="6 7">
    <name type="scientific">Oryzias sinensis</name>
    <name type="common">Chinese medaka</name>
    <dbReference type="NCBI Taxonomy" id="183150"/>
    <lineage>
        <taxon>Eukaryota</taxon>
        <taxon>Metazoa</taxon>
        <taxon>Chordata</taxon>
        <taxon>Craniata</taxon>
        <taxon>Vertebrata</taxon>
        <taxon>Euteleostomi</taxon>
        <taxon>Actinopterygii</taxon>
        <taxon>Neopterygii</taxon>
        <taxon>Teleostei</taxon>
        <taxon>Neoteleostei</taxon>
        <taxon>Acanthomorphata</taxon>
        <taxon>Ovalentaria</taxon>
        <taxon>Atherinomorphae</taxon>
        <taxon>Beloniformes</taxon>
        <taxon>Adrianichthyidae</taxon>
        <taxon>Oryziinae</taxon>
        <taxon>Oryzias</taxon>
    </lineage>
</organism>
<dbReference type="AlphaFoldDB" id="A0A8C8DLG7"/>
<evidence type="ECO:0000313" key="6">
    <source>
        <dbReference type="Ensembl" id="ENSOSIP00000014383.1"/>
    </source>
</evidence>
<evidence type="ECO:0000313" key="7">
    <source>
        <dbReference type="Proteomes" id="UP000694383"/>
    </source>
</evidence>
<dbReference type="CDD" id="cd22569">
    <property type="entry name" value="TASOR_PBD"/>
    <property type="match status" value="1"/>
</dbReference>
<feature type="compositionally biased region" description="Basic and acidic residues" evidence="2">
    <location>
        <begin position="566"/>
        <end position="576"/>
    </location>
</feature>
<feature type="compositionally biased region" description="Polar residues" evidence="2">
    <location>
        <begin position="954"/>
        <end position="976"/>
    </location>
</feature>
<feature type="compositionally biased region" description="Low complexity" evidence="2">
    <location>
        <begin position="889"/>
        <end position="903"/>
    </location>
</feature>
<dbReference type="InterPro" id="IPR046432">
    <property type="entry name" value="TASOR"/>
</dbReference>
<feature type="domain" description="TASOR alpha/beta" evidence="4">
    <location>
        <begin position="1010"/>
        <end position="1107"/>
    </location>
</feature>
<evidence type="ECO:0000259" key="4">
    <source>
        <dbReference type="Pfam" id="PF23314"/>
    </source>
</evidence>
<dbReference type="GO" id="GO:0003682">
    <property type="term" value="F:chromatin binding"/>
    <property type="evidence" value="ECO:0007669"/>
    <property type="project" value="TreeGrafter"/>
</dbReference>
<keyword evidence="7" id="KW-1185">Reference proteome</keyword>
<feature type="compositionally biased region" description="Polar residues" evidence="2">
    <location>
        <begin position="932"/>
        <end position="946"/>
    </location>
</feature>
<name>A0A8C8DLG7_9TELE</name>
<evidence type="ECO:0000259" key="3">
    <source>
        <dbReference type="Pfam" id="PF12509"/>
    </source>
</evidence>
<protein>
    <submittedName>
        <fullName evidence="6">Transcription activation suppressor b</fullName>
    </submittedName>
</protein>
<dbReference type="PANTHER" id="PTHR16207">
    <property type="entry name" value="SET DOMAIN-CONTAINING PROTEIN"/>
    <property type="match status" value="1"/>
</dbReference>
<accession>A0A8C8DLG7</accession>
<feature type="region of interest" description="Disordered" evidence="2">
    <location>
        <begin position="554"/>
        <end position="630"/>
    </location>
</feature>
<dbReference type="InterPro" id="IPR056243">
    <property type="entry name" value="TASOR_ab_dom"/>
</dbReference>
<dbReference type="GeneTree" id="ENSGT00530000063735"/>
<sequence length="1277" mass="144470">MLSSIPCDLWLRIYDPCFLKAASVVFTLHEVRATAYYGNGSRNAKFFKYVPFMFAGLYQFLPPDSREFEDLIKLISSFNLDPSSRTAFSYSKARLIHNELLEKEFIEKRREMKQEGRTEQDLAESYCFLFPDKSKLQWICEKGLSVGHCRITTLGNPSMGVYLSKYSDLLQINPFEVGSFGDMIIFKIMRGRIKHIHENMPKNAIEPSPKFDCHLSKIANRVTSLLSYRAFELTQQFFFEFAFDEIKARPRHVCPYAVVSFQYKGKEAFVVAVSGRSCYQVWSGPLINKGQELFPISLRSFSRPYLPFRLPEKLEMNQGMQLEQVKRKIPSVLFSWDTYSMSREVMKCGMSCSLFEVVDGKGKATNGSLAALISKLERDRMVLVKPLFDRGFLFLLSSTQMVAVWFAERRGRIEKKLQALFIFQESRMVVKYCKLFEPEPLTVEPQPAILSSMEPFVPALHYSLFKLRPNPGKDISSGVERQATDYLTRMDAGTVRPFMLPDYKYNVDERTTPHPAPRPKFNMDAVLRSYTHNPANYILPLNKAKDIMERIRNPYSPVSDWGGSDRGSDRAERPAERLPQTRPAQENPTIDISKRRPDLTQSNGAQLQPKTLAEPQPQPQKGRVSQTEYDKDKMKQLLRLIQLHKKTLSMGIYDTDLRGRGNPNASAVNETQRLLKILLATLNKAVTQGAIPLQANHGEPSKSAGRVEPSLADLHLEKQNEPLSQTNYMEVRQKRVFHYFVQLLLVDMFSFRFLPDKEQYFPESIPKAPKSLETEPMAESDPEPKVPTVPEVKAVTTPTMTVVEEVPFRPSISLDTIINQELHSLSSDIKNIMQSQHICYTSKLPSRFPLRHCWQPNSGFSDFVVPYVSPASVQGHVEALREKMDQLIPAPSSSTKVTSTTPPEEACGLTTPPPAPAQTFKLKTEPALPKGTASSQSGKTTPNKELTSVKVKIENSSESGGEVYSPSNVTSESPEQNPGGGSNLLAGGLIGQLKPEVFSSLVEIFKDVTKNTVKFYIYSGDEGDESTVCKEIKEYLKSLGNRECSPQTFLENSGSLDKLLIIIRNEDIAAHVHKIPALVSLKKLPSVSFAGVDSLDDVKNHTYNELFVSGGFIVSDEFVLNPDLITQDRLQGLLKFLEEQSTPEHPWQWKVHCKSQKKLKELGRLNTNAMGLLNLLTAYQKKHLVEFLPYHECDVPSRQAPDLECLIKLQAQHTQQRHLIFLTERPFEMFLQFSRNGIVIASIDDVMSGFHGLIGSINQNELPTPPSTGELHHHPER</sequence>
<dbReference type="PANTHER" id="PTHR16207:SF1">
    <property type="entry name" value="PROTEIN TASOR"/>
    <property type="match status" value="1"/>
</dbReference>
<dbReference type="InterPro" id="IPR022188">
    <property type="entry name" value="TASOR_DUF3715"/>
</dbReference>
<dbReference type="Ensembl" id="ENSOSIT00000015199.1">
    <property type="protein sequence ID" value="ENSOSIP00000014383.1"/>
    <property type="gene ID" value="ENSOSIG00000008137.1"/>
</dbReference>
<feature type="domain" description="TASOR PIN" evidence="5">
    <location>
        <begin position="1111"/>
        <end position="1251"/>
    </location>
</feature>
<dbReference type="GO" id="GO:0000792">
    <property type="term" value="C:heterochromatin"/>
    <property type="evidence" value="ECO:0007669"/>
    <property type="project" value="TreeGrafter"/>
</dbReference>
<dbReference type="Pfam" id="PF23314">
    <property type="entry name" value="TASOR_alpha-beta"/>
    <property type="match status" value="1"/>
</dbReference>